<feature type="chain" id="PRO_5041981998" description="Secreted protein" evidence="1">
    <location>
        <begin position="29"/>
        <end position="97"/>
    </location>
</feature>
<accession>A0AAE1E044</accession>
<reference evidence="2" key="1">
    <citation type="journal article" date="2023" name="G3 (Bethesda)">
        <title>A reference genome for the long-term kleptoplast-retaining sea slug Elysia crispata morphotype clarki.</title>
        <authorList>
            <person name="Eastman K.E."/>
            <person name="Pendleton A.L."/>
            <person name="Shaikh M.A."/>
            <person name="Suttiyut T."/>
            <person name="Ogas R."/>
            <person name="Tomko P."/>
            <person name="Gavelis G."/>
            <person name="Widhalm J.R."/>
            <person name="Wisecaver J.H."/>
        </authorList>
    </citation>
    <scope>NUCLEOTIDE SEQUENCE</scope>
    <source>
        <strain evidence="2">ECLA1</strain>
    </source>
</reference>
<dbReference type="EMBL" id="JAWDGP010001820">
    <property type="protein sequence ID" value="KAK3787948.1"/>
    <property type="molecule type" value="Genomic_DNA"/>
</dbReference>
<dbReference type="Proteomes" id="UP001283361">
    <property type="component" value="Unassembled WGS sequence"/>
</dbReference>
<organism evidence="2 3">
    <name type="scientific">Elysia crispata</name>
    <name type="common">lettuce slug</name>
    <dbReference type="NCBI Taxonomy" id="231223"/>
    <lineage>
        <taxon>Eukaryota</taxon>
        <taxon>Metazoa</taxon>
        <taxon>Spiralia</taxon>
        <taxon>Lophotrochozoa</taxon>
        <taxon>Mollusca</taxon>
        <taxon>Gastropoda</taxon>
        <taxon>Heterobranchia</taxon>
        <taxon>Euthyneura</taxon>
        <taxon>Panpulmonata</taxon>
        <taxon>Sacoglossa</taxon>
        <taxon>Placobranchoidea</taxon>
        <taxon>Plakobranchidae</taxon>
        <taxon>Elysia</taxon>
    </lineage>
</organism>
<evidence type="ECO:0000313" key="3">
    <source>
        <dbReference type="Proteomes" id="UP001283361"/>
    </source>
</evidence>
<proteinExistence type="predicted"/>
<sequence>MYLHSIDILLGRFLAMCYLLHCPLATSGADVYVFDYCYVFTCPGFLPCVISSTVLLPPVERTSTSLIIVMSSLVQVSCHVLSPPLSSCHQWSGRLRL</sequence>
<dbReference type="AlphaFoldDB" id="A0AAE1E044"/>
<comment type="caution">
    <text evidence="2">The sequence shown here is derived from an EMBL/GenBank/DDBJ whole genome shotgun (WGS) entry which is preliminary data.</text>
</comment>
<keyword evidence="3" id="KW-1185">Reference proteome</keyword>
<evidence type="ECO:0000313" key="2">
    <source>
        <dbReference type="EMBL" id="KAK3787948.1"/>
    </source>
</evidence>
<evidence type="ECO:0008006" key="4">
    <source>
        <dbReference type="Google" id="ProtNLM"/>
    </source>
</evidence>
<feature type="signal peptide" evidence="1">
    <location>
        <begin position="1"/>
        <end position="28"/>
    </location>
</feature>
<gene>
    <name evidence="2" type="ORF">RRG08_008967</name>
</gene>
<keyword evidence="1" id="KW-0732">Signal</keyword>
<name>A0AAE1E044_9GAST</name>
<evidence type="ECO:0000256" key="1">
    <source>
        <dbReference type="SAM" id="SignalP"/>
    </source>
</evidence>
<protein>
    <recommendedName>
        <fullName evidence="4">Secreted protein</fullName>
    </recommendedName>
</protein>